<evidence type="ECO:0000313" key="3">
    <source>
        <dbReference type="Proteomes" id="UP000585638"/>
    </source>
</evidence>
<organism evidence="2 3">
    <name type="scientific">Kutzneria kofuensis</name>
    <dbReference type="NCBI Taxonomy" id="103725"/>
    <lineage>
        <taxon>Bacteria</taxon>
        <taxon>Bacillati</taxon>
        <taxon>Actinomycetota</taxon>
        <taxon>Actinomycetes</taxon>
        <taxon>Pseudonocardiales</taxon>
        <taxon>Pseudonocardiaceae</taxon>
        <taxon>Kutzneria</taxon>
    </lineage>
</organism>
<evidence type="ECO:0000313" key="2">
    <source>
        <dbReference type="EMBL" id="MBB5896594.1"/>
    </source>
</evidence>
<reference evidence="2 3" key="1">
    <citation type="submission" date="2020-08" db="EMBL/GenBank/DDBJ databases">
        <title>Sequencing the genomes of 1000 actinobacteria strains.</title>
        <authorList>
            <person name="Klenk H.-P."/>
        </authorList>
    </citation>
    <scope>NUCLEOTIDE SEQUENCE [LARGE SCALE GENOMIC DNA]</scope>
    <source>
        <strain evidence="2 3">DSM 43851</strain>
    </source>
</reference>
<dbReference type="RefSeq" id="WP_184868220.1">
    <property type="nucleotide sequence ID" value="NZ_BAAAWY010000016.1"/>
</dbReference>
<gene>
    <name evidence="2" type="ORF">BJ998_007790</name>
</gene>
<evidence type="ECO:0000256" key="1">
    <source>
        <dbReference type="SAM" id="MobiDB-lite"/>
    </source>
</evidence>
<accession>A0A7W9KPZ6</accession>
<dbReference type="EMBL" id="JACHIR010000001">
    <property type="protein sequence ID" value="MBB5896594.1"/>
    <property type="molecule type" value="Genomic_DNA"/>
</dbReference>
<proteinExistence type="predicted"/>
<sequence length="124" mass="12811">MAAILLCAAAWLCTAARGRRVSARRDEDGHTQADLARVPGQPQHVGADVAQTAQGAVQVFDLAQPALGGSASLPVLDMPRSGCSPIWFGGAVPRSMLALGALVFGAFEGLEPVIALPNTPARPW</sequence>
<keyword evidence="3" id="KW-1185">Reference proteome</keyword>
<dbReference type="Proteomes" id="UP000585638">
    <property type="component" value="Unassembled WGS sequence"/>
</dbReference>
<feature type="region of interest" description="Disordered" evidence="1">
    <location>
        <begin position="23"/>
        <end position="46"/>
    </location>
</feature>
<comment type="caution">
    <text evidence="2">The sequence shown here is derived from an EMBL/GenBank/DDBJ whole genome shotgun (WGS) entry which is preliminary data.</text>
</comment>
<dbReference type="AlphaFoldDB" id="A0A7W9KPZ6"/>
<protein>
    <submittedName>
        <fullName evidence="2">Uncharacterized protein</fullName>
    </submittedName>
</protein>
<name>A0A7W9KPZ6_9PSEU</name>